<evidence type="ECO:0000256" key="4">
    <source>
        <dbReference type="ARBA" id="ARBA00022989"/>
    </source>
</evidence>
<dbReference type="Ensembl" id="ENSHHUT00000014123.1">
    <property type="protein sequence ID" value="ENSHHUP00000013681.1"/>
    <property type="gene ID" value="ENSHHUG00000008401.1"/>
</dbReference>
<evidence type="ECO:0000256" key="1">
    <source>
        <dbReference type="ARBA" id="ARBA00004141"/>
    </source>
</evidence>
<evidence type="ECO:0000256" key="6">
    <source>
        <dbReference type="ARBA" id="ARBA00023180"/>
    </source>
</evidence>
<proteinExistence type="inferred from homology"/>
<reference evidence="11" key="1">
    <citation type="submission" date="2018-06" db="EMBL/GenBank/DDBJ databases">
        <title>Genome assembly of Danube salmon.</title>
        <authorList>
            <person name="Macqueen D.J."/>
            <person name="Gundappa M.K."/>
        </authorList>
    </citation>
    <scope>NUCLEOTIDE SEQUENCE [LARGE SCALE GENOMIC DNA]</scope>
</reference>
<evidence type="ECO:0000256" key="7">
    <source>
        <dbReference type="ARBA" id="ARBA00040302"/>
    </source>
</evidence>
<sequence length="375" mass="40432">MGPEGKTLLNIIILGFGFMFMFTAFQTCGNIEQTVIKSFNSTEFHGSGYTSMAIIYGVFSASNLIAPSVVAVIGPQLSMFLSGLVYSGYIAMFIHPFTWSFYTASVVVGIAAAILWTAQGNLLTINSTDATIGRNSGIFWALLQFSLFFGNMYIYFAWHGHVHILDKDRQTVFISLTVISLVGSVLFFLIRKLEPEATPCEASESLLQTESTESASIVVATPGLGSQALDAFSESEFIGSMCVTLAPSPPSGLELTFYSGVYGTCIGAMTQFGDDAKSLIGLSGIFIGLGEILGGGVFGMLNKGNRFGRNPVVLLGLITHFVAFYLIFLNIASDAPIAPEEGTHLQAYITPRYTAGLTQLAHKTMTIDYYSIYFA</sequence>
<comment type="subcellular location">
    <subcellularLocation>
        <location evidence="1">Membrane</location>
        <topology evidence="1">Multi-pass membrane protein</topology>
    </subcellularLocation>
</comment>
<evidence type="ECO:0000256" key="5">
    <source>
        <dbReference type="ARBA" id="ARBA00023136"/>
    </source>
</evidence>
<reference evidence="10" key="3">
    <citation type="submission" date="2025-09" db="UniProtKB">
        <authorList>
            <consortium name="Ensembl"/>
        </authorList>
    </citation>
    <scope>IDENTIFICATION</scope>
</reference>
<dbReference type="AlphaFoldDB" id="A0A4W5KNQ6"/>
<keyword evidence="11" id="KW-1185">Reference proteome</keyword>
<feature type="transmembrane region" description="Helical" evidence="9">
    <location>
        <begin position="170"/>
        <end position="190"/>
    </location>
</feature>
<keyword evidence="3 9" id="KW-0812">Transmembrane</keyword>
<dbReference type="InterPro" id="IPR051617">
    <property type="entry name" value="UNC-93-like_regulator"/>
</dbReference>
<feature type="transmembrane region" description="Helical" evidence="9">
    <location>
        <begin position="313"/>
        <end position="332"/>
    </location>
</feature>
<feature type="transmembrane region" description="Helical" evidence="9">
    <location>
        <begin position="279"/>
        <end position="301"/>
    </location>
</feature>
<evidence type="ECO:0000313" key="11">
    <source>
        <dbReference type="Proteomes" id="UP000314982"/>
    </source>
</evidence>
<dbReference type="Proteomes" id="UP000314982">
    <property type="component" value="Unassembled WGS sequence"/>
</dbReference>
<keyword evidence="6" id="KW-0325">Glycoprotein</keyword>
<keyword evidence="4 9" id="KW-1133">Transmembrane helix</keyword>
<comment type="similarity">
    <text evidence="2">Belongs to the unc-93 family.</text>
</comment>
<evidence type="ECO:0000256" key="3">
    <source>
        <dbReference type="ARBA" id="ARBA00022692"/>
    </source>
</evidence>
<dbReference type="GeneTree" id="ENSGT00390000012918"/>
<feature type="transmembrane region" description="Helical" evidence="9">
    <location>
        <begin position="137"/>
        <end position="158"/>
    </location>
</feature>
<feature type="transmembrane region" description="Helical" evidence="9">
    <location>
        <begin position="77"/>
        <end position="95"/>
    </location>
</feature>
<protein>
    <recommendedName>
        <fullName evidence="7">UNC93-like protein MFSD11</fullName>
    </recommendedName>
    <alternativeName>
        <fullName evidence="8">Major facilitator superfamily domain-containing protein 11</fullName>
    </alternativeName>
</protein>
<keyword evidence="5 9" id="KW-0472">Membrane</keyword>
<accession>A0A4W5KNQ6</accession>
<evidence type="ECO:0000313" key="10">
    <source>
        <dbReference type="Ensembl" id="ENSHHUP00000013681.1"/>
    </source>
</evidence>
<evidence type="ECO:0000256" key="8">
    <source>
        <dbReference type="ARBA" id="ARBA00041910"/>
    </source>
</evidence>
<evidence type="ECO:0000256" key="9">
    <source>
        <dbReference type="SAM" id="Phobius"/>
    </source>
</evidence>
<name>A0A4W5KNQ6_9TELE</name>
<dbReference type="Pfam" id="PF05978">
    <property type="entry name" value="UNC-93"/>
    <property type="match status" value="1"/>
</dbReference>
<dbReference type="SUPFAM" id="SSF103473">
    <property type="entry name" value="MFS general substrate transporter"/>
    <property type="match status" value="1"/>
</dbReference>
<feature type="transmembrane region" description="Helical" evidence="9">
    <location>
        <begin position="7"/>
        <end position="26"/>
    </location>
</feature>
<dbReference type="GO" id="GO:0016020">
    <property type="term" value="C:membrane"/>
    <property type="evidence" value="ECO:0007669"/>
    <property type="project" value="UniProtKB-SubCell"/>
</dbReference>
<dbReference type="InterPro" id="IPR036259">
    <property type="entry name" value="MFS_trans_sf"/>
</dbReference>
<reference evidence="10" key="2">
    <citation type="submission" date="2025-08" db="UniProtKB">
        <authorList>
            <consortium name="Ensembl"/>
        </authorList>
    </citation>
    <scope>IDENTIFICATION</scope>
</reference>
<dbReference type="Gene3D" id="1.20.1250.20">
    <property type="entry name" value="MFS general substrate transporter like domains"/>
    <property type="match status" value="1"/>
</dbReference>
<dbReference type="PANTHER" id="PTHR23294:SF0">
    <property type="entry name" value="UNC93-LIKE PROTEIN MFSD11"/>
    <property type="match status" value="1"/>
</dbReference>
<feature type="transmembrane region" description="Helical" evidence="9">
    <location>
        <begin position="46"/>
        <end position="65"/>
    </location>
</feature>
<organism evidence="10 11">
    <name type="scientific">Hucho hucho</name>
    <name type="common">huchen</name>
    <dbReference type="NCBI Taxonomy" id="62062"/>
    <lineage>
        <taxon>Eukaryota</taxon>
        <taxon>Metazoa</taxon>
        <taxon>Chordata</taxon>
        <taxon>Craniata</taxon>
        <taxon>Vertebrata</taxon>
        <taxon>Euteleostomi</taxon>
        <taxon>Actinopterygii</taxon>
        <taxon>Neopterygii</taxon>
        <taxon>Teleostei</taxon>
        <taxon>Protacanthopterygii</taxon>
        <taxon>Salmoniformes</taxon>
        <taxon>Salmonidae</taxon>
        <taxon>Salmoninae</taxon>
        <taxon>Hucho</taxon>
    </lineage>
</organism>
<dbReference type="InterPro" id="IPR010291">
    <property type="entry name" value="Ion_channel_UNC-93"/>
</dbReference>
<evidence type="ECO:0000256" key="2">
    <source>
        <dbReference type="ARBA" id="ARBA00009172"/>
    </source>
</evidence>
<feature type="transmembrane region" description="Helical" evidence="9">
    <location>
        <begin position="101"/>
        <end position="125"/>
    </location>
</feature>
<dbReference type="PANTHER" id="PTHR23294">
    <property type="entry name" value="ET TRANSLATION PRODUCT-RELATED"/>
    <property type="match status" value="1"/>
</dbReference>